<dbReference type="Proteomes" id="UP000636479">
    <property type="component" value="Unassembled WGS sequence"/>
</dbReference>
<organism evidence="1 2">
    <name type="scientific">Mycena indigotica</name>
    <dbReference type="NCBI Taxonomy" id="2126181"/>
    <lineage>
        <taxon>Eukaryota</taxon>
        <taxon>Fungi</taxon>
        <taxon>Dikarya</taxon>
        <taxon>Basidiomycota</taxon>
        <taxon>Agaricomycotina</taxon>
        <taxon>Agaricomycetes</taxon>
        <taxon>Agaricomycetidae</taxon>
        <taxon>Agaricales</taxon>
        <taxon>Marasmiineae</taxon>
        <taxon>Mycenaceae</taxon>
        <taxon>Mycena</taxon>
    </lineage>
</organism>
<evidence type="ECO:0000313" key="2">
    <source>
        <dbReference type="Proteomes" id="UP000636479"/>
    </source>
</evidence>
<keyword evidence="2" id="KW-1185">Reference proteome</keyword>
<dbReference type="GeneID" id="59350322"/>
<protein>
    <submittedName>
        <fullName evidence="1">Uncharacterized protein</fullName>
    </submittedName>
</protein>
<evidence type="ECO:0000313" key="1">
    <source>
        <dbReference type="EMBL" id="KAF7293475.1"/>
    </source>
</evidence>
<accession>A0A8H6S791</accession>
<proteinExistence type="predicted"/>
<dbReference type="EMBL" id="JACAZF010000010">
    <property type="protein sequence ID" value="KAF7293475.1"/>
    <property type="molecule type" value="Genomic_DNA"/>
</dbReference>
<dbReference type="RefSeq" id="XP_037215638.1">
    <property type="nucleotide sequence ID" value="XM_037367806.1"/>
</dbReference>
<dbReference type="AlphaFoldDB" id="A0A8H6S791"/>
<gene>
    <name evidence="1" type="ORF">MIND_01125200</name>
</gene>
<name>A0A8H6S791_9AGAR</name>
<comment type="caution">
    <text evidence="1">The sequence shown here is derived from an EMBL/GenBank/DDBJ whole genome shotgun (WGS) entry which is preliminary data.</text>
</comment>
<sequence>MHDTVFKYYSSNTLLVKCKLSGCENATILHDYDDIPAGEWVKISWRLHSHLLQLVISTAFARIAFWSASRCCLALYRHRHRHLLGLAVVRGRQLEQPEVGLGGMTKQLMRTSPNSMRILALSKLRPPTIPAST</sequence>
<reference evidence="1" key="1">
    <citation type="submission" date="2020-05" db="EMBL/GenBank/DDBJ databases">
        <title>Mycena genomes resolve the evolution of fungal bioluminescence.</title>
        <authorList>
            <person name="Tsai I.J."/>
        </authorList>
    </citation>
    <scope>NUCLEOTIDE SEQUENCE</scope>
    <source>
        <strain evidence="1">171206Taipei</strain>
    </source>
</reference>